<evidence type="ECO:0000313" key="2">
    <source>
        <dbReference type="Proteomes" id="UP000296049"/>
    </source>
</evidence>
<reference evidence="2" key="1">
    <citation type="journal article" date="2013" name="Nat. Genet.">
        <title>The duck genome and transcriptome provide insight into an avian influenza virus reservoir species.</title>
        <authorList>
            <person name="Huang Y."/>
            <person name="Li Y."/>
            <person name="Burt D.W."/>
            <person name="Chen H."/>
            <person name="Zhang Y."/>
            <person name="Qian W."/>
            <person name="Kim H."/>
            <person name="Gan S."/>
            <person name="Zhao Y."/>
            <person name="Li J."/>
            <person name="Yi K."/>
            <person name="Feng H."/>
            <person name="Zhu P."/>
            <person name="Li B."/>
            <person name="Liu Q."/>
            <person name="Fairley S."/>
            <person name="Magor K.E."/>
            <person name="Du Z."/>
            <person name="Hu X."/>
            <person name="Goodman L."/>
            <person name="Tafer H."/>
            <person name="Vignal A."/>
            <person name="Lee T."/>
            <person name="Kim K.W."/>
            <person name="Sheng Z."/>
            <person name="An Y."/>
            <person name="Searle S."/>
            <person name="Herrero J."/>
            <person name="Groenen M.A."/>
            <person name="Crooijmans R.P."/>
            <person name="Faraut T."/>
            <person name="Cai Q."/>
            <person name="Webster R.G."/>
            <person name="Aldridge J.R."/>
            <person name="Warren W.C."/>
            <person name="Bartschat S."/>
            <person name="Kehr S."/>
            <person name="Marz M."/>
            <person name="Stadler P.F."/>
            <person name="Smith J."/>
            <person name="Kraus R.H."/>
            <person name="Zhao Y."/>
            <person name="Ren L."/>
            <person name="Fei J."/>
            <person name="Morisson M."/>
            <person name="Kaiser P."/>
            <person name="Griffin D.K."/>
            <person name="Rao M."/>
            <person name="Pitel F."/>
            <person name="Wang J."/>
            <person name="Li N."/>
        </authorList>
    </citation>
    <scope>NUCLEOTIDE SEQUENCE [LARGE SCALE GENOMIC DNA]</scope>
</reference>
<name>R0J7K3_ANAPL</name>
<dbReference type="Proteomes" id="UP000296049">
    <property type="component" value="Unassembled WGS sequence"/>
</dbReference>
<proteinExistence type="predicted"/>
<evidence type="ECO:0000313" key="1">
    <source>
        <dbReference type="EMBL" id="EOA92896.1"/>
    </source>
</evidence>
<sequence>MQLLVPRGSSSVAGERNCVFKLKADGEAELFLACFELDGFSHTSAVLEWLLSLLRLGASNSGAQPFQAVCCSKPKAGAVVFQGAGSGDEERKKHVSLAPSQ</sequence>
<accession>R0J7K3</accession>
<keyword evidence="2" id="KW-1185">Reference proteome</keyword>
<gene>
    <name evidence="1" type="ORF">Anapl_17990</name>
</gene>
<dbReference type="EMBL" id="KB755095">
    <property type="protein sequence ID" value="EOA92896.1"/>
    <property type="molecule type" value="Genomic_DNA"/>
</dbReference>
<organism evidence="1 2">
    <name type="scientific">Anas platyrhynchos</name>
    <name type="common">Mallard</name>
    <name type="synonym">Anas boschas</name>
    <dbReference type="NCBI Taxonomy" id="8839"/>
    <lineage>
        <taxon>Eukaryota</taxon>
        <taxon>Metazoa</taxon>
        <taxon>Chordata</taxon>
        <taxon>Craniata</taxon>
        <taxon>Vertebrata</taxon>
        <taxon>Euteleostomi</taxon>
        <taxon>Archelosauria</taxon>
        <taxon>Archosauria</taxon>
        <taxon>Dinosauria</taxon>
        <taxon>Saurischia</taxon>
        <taxon>Theropoda</taxon>
        <taxon>Coelurosauria</taxon>
        <taxon>Aves</taxon>
        <taxon>Neognathae</taxon>
        <taxon>Galloanserae</taxon>
        <taxon>Anseriformes</taxon>
        <taxon>Anatidae</taxon>
        <taxon>Anatinae</taxon>
        <taxon>Anas</taxon>
    </lineage>
</organism>
<dbReference type="AlphaFoldDB" id="R0J7K3"/>
<protein>
    <submittedName>
        <fullName evidence="1">Uncharacterized protein</fullName>
    </submittedName>
</protein>